<dbReference type="GO" id="GO:0009089">
    <property type="term" value="P:lysine biosynthetic process via diaminopimelate"/>
    <property type="evidence" value="ECO:0007669"/>
    <property type="project" value="UniProtKB-UniPathway"/>
</dbReference>
<dbReference type="InterPro" id="IPR004839">
    <property type="entry name" value="Aminotransferase_I/II_large"/>
</dbReference>
<dbReference type="PANTHER" id="PTHR43144">
    <property type="entry name" value="AMINOTRANSFERASE"/>
    <property type="match status" value="1"/>
</dbReference>
<evidence type="ECO:0000313" key="12">
    <source>
        <dbReference type="EMBL" id="VFK42237.1"/>
    </source>
</evidence>
<evidence type="ECO:0000256" key="7">
    <source>
        <dbReference type="ARBA" id="ARBA00022898"/>
    </source>
</evidence>
<reference evidence="11" key="1">
    <citation type="submission" date="2019-02" db="EMBL/GenBank/DDBJ databases">
        <authorList>
            <person name="Gruber-Vodicka R. H."/>
            <person name="Seah K. B. B."/>
        </authorList>
    </citation>
    <scope>NUCLEOTIDE SEQUENCE</scope>
    <source>
        <strain evidence="12">BECK_S1320</strain>
        <strain evidence="11">BECK_S1321</strain>
    </source>
</reference>
<dbReference type="InterPro" id="IPR015424">
    <property type="entry name" value="PyrdxlP-dep_Trfase"/>
</dbReference>
<evidence type="ECO:0000256" key="9">
    <source>
        <dbReference type="NCBIfam" id="TIGR03542"/>
    </source>
</evidence>
<protein>
    <recommendedName>
        <fullName evidence="4 9">LL-diaminopimelate aminotransferase</fullName>
        <ecNumber evidence="3 9">2.6.1.83</ecNumber>
    </recommendedName>
</protein>
<comment type="cofactor">
    <cofactor evidence="1">
        <name>pyridoxal 5'-phosphate</name>
        <dbReference type="ChEBI" id="CHEBI:597326"/>
    </cofactor>
</comment>
<name>A0A450Y7I9_9GAMM</name>
<dbReference type="Gene3D" id="3.40.640.10">
    <property type="entry name" value="Type I PLP-dependent aspartate aminotransferase-like (Major domain)"/>
    <property type="match status" value="1"/>
</dbReference>
<gene>
    <name evidence="12" type="ORF">BECKSD772E_GA0070983_101532</name>
    <name evidence="11" type="ORF">BECKSD772F_GA0070984_101532</name>
</gene>
<dbReference type="GO" id="GO:0030170">
    <property type="term" value="F:pyridoxal phosphate binding"/>
    <property type="evidence" value="ECO:0007669"/>
    <property type="project" value="UniProtKB-UniRule"/>
</dbReference>
<evidence type="ECO:0000259" key="10">
    <source>
        <dbReference type="Pfam" id="PF00155"/>
    </source>
</evidence>
<dbReference type="CDD" id="cd00609">
    <property type="entry name" value="AAT_like"/>
    <property type="match status" value="1"/>
</dbReference>
<dbReference type="UniPathway" id="UPA00034">
    <property type="reaction ID" value="UER00466"/>
</dbReference>
<proteinExistence type="inferred from homology"/>
<dbReference type="GO" id="GO:0010285">
    <property type="term" value="F:L,L-diaminopimelate aminotransferase activity"/>
    <property type="evidence" value="ECO:0007669"/>
    <property type="project" value="UniProtKB-EC"/>
</dbReference>
<evidence type="ECO:0000256" key="2">
    <source>
        <dbReference type="ARBA" id="ARBA00004982"/>
    </source>
</evidence>
<dbReference type="EMBL" id="CAADFU010000015">
    <property type="protein sequence ID" value="VFK42237.1"/>
    <property type="molecule type" value="Genomic_DNA"/>
</dbReference>
<dbReference type="Gene3D" id="3.90.1150.10">
    <property type="entry name" value="Aspartate Aminotransferase, domain 1"/>
    <property type="match status" value="1"/>
</dbReference>
<dbReference type="InterPro" id="IPR015422">
    <property type="entry name" value="PyrdxlP-dep_Trfase_small"/>
</dbReference>
<evidence type="ECO:0000256" key="8">
    <source>
        <dbReference type="ARBA" id="ARBA00051934"/>
    </source>
</evidence>
<evidence type="ECO:0000256" key="5">
    <source>
        <dbReference type="ARBA" id="ARBA00022576"/>
    </source>
</evidence>
<dbReference type="HAMAP" id="MF_01642">
    <property type="entry name" value="DapL_aminotrans_1"/>
    <property type="match status" value="1"/>
</dbReference>
<dbReference type="Pfam" id="PF00155">
    <property type="entry name" value="Aminotran_1_2"/>
    <property type="match status" value="1"/>
</dbReference>
<dbReference type="EMBL" id="CAADFR010000015">
    <property type="protein sequence ID" value="VFK37480.1"/>
    <property type="molecule type" value="Genomic_DNA"/>
</dbReference>
<dbReference type="AlphaFoldDB" id="A0A450Y7I9"/>
<evidence type="ECO:0000256" key="6">
    <source>
        <dbReference type="ARBA" id="ARBA00022679"/>
    </source>
</evidence>
<keyword evidence="5 11" id="KW-0032">Aminotransferase</keyword>
<evidence type="ECO:0000256" key="1">
    <source>
        <dbReference type="ARBA" id="ARBA00001933"/>
    </source>
</evidence>
<dbReference type="SUPFAM" id="SSF53383">
    <property type="entry name" value="PLP-dependent transferases"/>
    <property type="match status" value="1"/>
</dbReference>
<comment type="catalytic activity">
    <reaction evidence="8">
        <text>(2S,6S)-2,6-diaminopimelate + 2-oxoglutarate = (S)-2,3,4,5-tetrahydrodipicolinate + L-glutamate + H2O + H(+)</text>
        <dbReference type="Rhea" id="RHEA:23988"/>
        <dbReference type="ChEBI" id="CHEBI:15377"/>
        <dbReference type="ChEBI" id="CHEBI:15378"/>
        <dbReference type="ChEBI" id="CHEBI:16810"/>
        <dbReference type="ChEBI" id="CHEBI:16845"/>
        <dbReference type="ChEBI" id="CHEBI:29985"/>
        <dbReference type="ChEBI" id="CHEBI:57609"/>
        <dbReference type="EC" id="2.6.1.83"/>
    </reaction>
</comment>
<comment type="pathway">
    <text evidence="2">Amino-acid biosynthesis; L-lysine biosynthesis via DAP pathway; LL-2,6-diaminopimelate from (S)-tetrahydrodipicolinate (aminotransferase route): step 1/1.</text>
</comment>
<dbReference type="InterPro" id="IPR019942">
    <property type="entry name" value="DapL/ALD1"/>
</dbReference>
<evidence type="ECO:0000256" key="4">
    <source>
        <dbReference type="ARBA" id="ARBA00018052"/>
    </source>
</evidence>
<keyword evidence="7" id="KW-0663">Pyridoxal phosphate</keyword>
<dbReference type="NCBIfam" id="TIGR03542">
    <property type="entry name" value="DAPAT_plant"/>
    <property type="match status" value="1"/>
</dbReference>
<dbReference type="FunFam" id="3.40.640.10:FF:000099">
    <property type="entry name" value="LL-diaminopimelate aminotransferase, chloroplastic"/>
    <property type="match status" value="1"/>
</dbReference>
<evidence type="ECO:0000313" key="11">
    <source>
        <dbReference type="EMBL" id="VFK37480.1"/>
    </source>
</evidence>
<dbReference type="EC" id="2.6.1.83" evidence="3 9"/>
<accession>A0A450Y7I9</accession>
<dbReference type="InterPro" id="IPR015421">
    <property type="entry name" value="PyrdxlP-dep_Trfase_major"/>
</dbReference>
<keyword evidence="6 11" id="KW-0808">Transferase</keyword>
<sequence>MFRFSGVDMIKINEHYQKLEASYLFSDIAKRVAAYQSANPALDVIKLGIGDVIRALPKACIEAFHRAVDEMGDDATFRGYGPEQGYDFLREVIAKEDFQARGADIAPDEVFVSDGAKCDSANFQELFASDIRVAIPDPVYPVYMDTNVMAGRTEAFRDGRYAGIVYLDATRENGFIPDFPADPVDLIYLCFPNNPTGSVITREQLRGWVAYAREHKALILFDAAYEAFIRDEKLPRSIFEVEGAREVAVEFRSFSKTAGFTGTRCAYTVVPKDCMAYTKDDEKISLHSLWNRRQSTKFNSVSYPVQRAAEAVYTREGKVEVQELISSYLDNAGYIRETMISMGYECVGGENSPYIWIDGKMDSWEFFNLLLTKAGVVCTPGVGFGRCGQGYIRISAFNSAKNVKDAMTRIKQVIG</sequence>
<organism evidence="11">
    <name type="scientific">Candidatus Kentrum sp. SD</name>
    <dbReference type="NCBI Taxonomy" id="2126332"/>
    <lineage>
        <taxon>Bacteria</taxon>
        <taxon>Pseudomonadati</taxon>
        <taxon>Pseudomonadota</taxon>
        <taxon>Gammaproteobacteria</taxon>
        <taxon>Candidatus Kentrum</taxon>
    </lineage>
</organism>
<evidence type="ECO:0000256" key="3">
    <source>
        <dbReference type="ARBA" id="ARBA00013138"/>
    </source>
</evidence>
<feature type="domain" description="Aminotransferase class I/classII large" evidence="10">
    <location>
        <begin position="43"/>
        <end position="410"/>
    </location>
</feature>